<dbReference type="PANTHER" id="PTHR43415">
    <property type="entry name" value="SPERMIDINE N(1)-ACETYLTRANSFERASE"/>
    <property type="match status" value="1"/>
</dbReference>
<dbReference type="PANTHER" id="PTHR43415:SF3">
    <property type="entry name" value="GNAT-FAMILY ACETYLTRANSFERASE"/>
    <property type="match status" value="1"/>
</dbReference>
<comment type="caution">
    <text evidence="2">The sequence shown here is derived from an EMBL/GenBank/DDBJ whole genome shotgun (WGS) entry which is preliminary data.</text>
</comment>
<organism evidence="2 3">
    <name type="scientific">Fonticella tunisiensis</name>
    <dbReference type="NCBI Taxonomy" id="1096341"/>
    <lineage>
        <taxon>Bacteria</taxon>
        <taxon>Bacillati</taxon>
        <taxon>Bacillota</taxon>
        <taxon>Clostridia</taxon>
        <taxon>Eubacteriales</taxon>
        <taxon>Clostridiaceae</taxon>
        <taxon>Fonticella</taxon>
    </lineage>
</organism>
<dbReference type="Proteomes" id="UP000295325">
    <property type="component" value="Unassembled WGS sequence"/>
</dbReference>
<dbReference type="Pfam" id="PF13302">
    <property type="entry name" value="Acetyltransf_3"/>
    <property type="match status" value="1"/>
</dbReference>
<dbReference type="CDD" id="cd04301">
    <property type="entry name" value="NAT_SF"/>
    <property type="match status" value="1"/>
</dbReference>
<gene>
    <name evidence="2" type="ORF">EDD71_10913</name>
</gene>
<feature type="domain" description="N-acetyltransferase" evidence="1">
    <location>
        <begin position="7"/>
        <end position="169"/>
    </location>
</feature>
<keyword evidence="3" id="KW-1185">Reference proteome</keyword>
<evidence type="ECO:0000259" key="1">
    <source>
        <dbReference type="PROSITE" id="PS51186"/>
    </source>
</evidence>
<dbReference type="SUPFAM" id="SSF55729">
    <property type="entry name" value="Acyl-CoA N-acyltransferases (Nat)"/>
    <property type="match status" value="1"/>
</dbReference>
<dbReference type="Gene3D" id="3.40.630.30">
    <property type="match status" value="1"/>
</dbReference>
<evidence type="ECO:0000313" key="2">
    <source>
        <dbReference type="EMBL" id="TDT61011.1"/>
    </source>
</evidence>
<accession>A0A4R7KPG8</accession>
<name>A0A4R7KPG8_9CLOT</name>
<dbReference type="PROSITE" id="PS51186">
    <property type="entry name" value="GNAT"/>
    <property type="match status" value="1"/>
</dbReference>
<evidence type="ECO:0000313" key="3">
    <source>
        <dbReference type="Proteomes" id="UP000295325"/>
    </source>
</evidence>
<dbReference type="EMBL" id="SOAZ01000009">
    <property type="protein sequence ID" value="TDT61011.1"/>
    <property type="molecule type" value="Genomic_DNA"/>
</dbReference>
<dbReference type="AlphaFoldDB" id="A0A4R7KPG8"/>
<keyword evidence="2" id="KW-0808">Transferase</keyword>
<reference evidence="2 3" key="1">
    <citation type="submission" date="2019-03" db="EMBL/GenBank/DDBJ databases">
        <title>Genomic Encyclopedia of Type Strains, Phase IV (KMG-IV): sequencing the most valuable type-strain genomes for metagenomic binning, comparative biology and taxonomic classification.</title>
        <authorList>
            <person name="Goeker M."/>
        </authorList>
    </citation>
    <scope>NUCLEOTIDE SEQUENCE [LARGE SCALE GENOMIC DNA]</scope>
    <source>
        <strain evidence="2 3">DSM 24455</strain>
    </source>
</reference>
<dbReference type="RefSeq" id="WP_133627980.1">
    <property type="nucleotide sequence ID" value="NZ_SOAZ01000009.1"/>
</dbReference>
<sequence length="173" mass="20167">MLCGKKVFLRAVELEDARIISAWLNDRKCTEHLDIIYPISKRYADSFVLEADEDRYKKVFIIDSPEHRPIGLFIIDKIRWEYRNCEIGIAIYDKNQRGKGYGRDAVETALDFIFNSMNMHLVYLHVEEDNGPAINLYKSLGFEVEGLLKDRTFKEGKYKNVYVMSKTKGGMNI</sequence>
<dbReference type="OrthoDB" id="9795206at2"/>
<dbReference type="InterPro" id="IPR000182">
    <property type="entry name" value="GNAT_dom"/>
</dbReference>
<proteinExistence type="predicted"/>
<protein>
    <submittedName>
        <fullName evidence="2">Diamine N-acetyltransferase</fullName>
    </submittedName>
</protein>
<dbReference type="GO" id="GO:0016747">
    <property type="term" value="F:acyltransferase activity, transferring groups other than amino-acyl groups"/>
    <property type="evidence" value="ECO:0007669"/>
    <property type="project" value="InterPro"/>
</dbReference>
<dbReference type="InterPro" id="IPR016181">
    <property type="entry name" value="Acyl_CoA_acyltransferase"/>
</dbReference>